<comment type="caution">
    <text evidence="1">The sequence shown here is derived from an EMBL/GenBank/DDBJ whole genome shotgun (WGS) entry which is preliminary data.</text>
</comment>
<evidence type="ECO:0000313" key="2">
    <source>
        <dbReference type="Proteomes" id="UP000193986"/>
    </source>
</evidence>
<dbReference type="Proteomes" id="UP000193986">
    <property type="component" value="Unassembled WGS sequence"/>
</dbReference>
<reference evidence="1 2" key="1">
    <citation type="submission" date="2016-07" db="EMBL/GenBank/DDBJ databases">
        <title>Pervasive Adenine N6-methylation of Active Genes in Fungi.</title>
        <authorList>
            <consortium name="DOE Joint Genome Institute"/>
            <person name="Mondo S.J."/>
            <person name="Dannebaum R.O."/>
            <person name="Kuo R.C."/>
            <person name="Labutti K."/>
            <person name="Haridas S."/>
            <person name="Kuo A."/>
            <person name="Salamov A."/>
            <person name="Ahrendt S.R."/>
            <person name="Lipzen A."/>
            <person name="Sullivan W."/>
            <person name="Andreopoulos W.B."/>
            <person name="Clum A."/>
            <person name="Lindquist E."/>
            <person name="Daum C."/>
            <person name="Ramamoorthy G.K."/>
            <person name="Gryganskyi A."/>
            <person name="Culley D."/>
            <person name="Magnuson J.K."/>
            <person name="James T.Y."/>
            <person name="O'Malley M.A."/>
            <person name="Stajich J.E."/>
            <person name="Spatafora J.W."/>
            <person name="Visel A."/>
            <person name="Grigoriev I.V."/>
        </authorList>
    </citation>
    <scope>NUCLEOTIDE SEQUENCE [LARGE SCALE GENOMIC DNA]</scope>
    <source>
        <strain evidence="1 2">68-887.2</strain>
    </source>
</reference>
<sequence length="337" mass="37094">MASTTYSMVGEDAITCMQDMSSLWRTPIETQLQRNGLMHLGTKSRWTTANREMTKSGQTLRTSMEGSLHLNCWATIRCPRLKERDMDDCTVTSFNTQLHTGKVSSNSSNVSRDGTLSIGSRKQTHLASLIVIGSASVVRQDGYVTTEAAFMQCEISAETTAVRSLFDQVIIMTLNKPTLESQVTQWLDGALSTPMDLDRDGRCVFKSLWYRTRLGPADFSGGGDRPALVPISFSLQLCPDTMTRSESFEGQSFHPPPRFVKVMDEFRSPHSMLDRHKFAVNTNADSPSLPIASTRIFGMLSGPPHSTEDATPCWATISVSTNAHSLTDGLHVGGDKD</sequence>
<protein>
    <submittedName>
        <fullName evidence="1">Uncharacterized protein</fullName>
    </submittedName>
</protein>
<accession>A0A1Y2BIR6</accession>
<dbReference type="InParanoid" id="A0A1Y2BIR6"/>
<proteinExistence type="predicted"/>
<dbReference type="AlphaFoldDB" id="A0A1Y2BIR6"/>
<organism evidence="1 2">
    <name type="scientific">Naematelia encephala</name>
    <dbReference type="NCBI Taxonomy" id="71784"/>
    <lineage>
        <taxon>Eukaryota</taxon>
        <taxon>Fungi</taxon>
        <taxon>Dikarya</taxon>
        <taxon>Basidiomycota</taxon>
        <taxon>Agaricomycotina</taxon>
        <taxon>Tremellomycetes</taxon>
        <taxon>Tremellales</taxon>
        <taxon>Naemateliaceae</taxon>
        <taxon>Naematelia</taxon>
    </lineage>
</organism>
<keyword evidence="2" id="KW-1185">Reference proteome</keyword>
<evidence type="ECO:0000313" key="1">
    <source>
        <dbReference type="EMBL" id="ORY34682.1"/>
    </source>
</evidence>
<dbReference type="EMBL" id="MCFC01000002">
    <property type="protein sequence ID" value="ORY34682.1"/>
    <property type="molecule type" value="Genomic_DNA"/>
</dbReference>
<name>A0A1Y2BIR6_9TREE</name>
<gene>
    <name evidence="1" type="ORF">BCR39DRAFT_556196</name>
</gene>